<keyword evidence="2" id="KW-0732">Signal</keyword>
<keyword evidence="4" id="KW-1185">Reference proteome</keyword>
<feature type="signal peptide" evidence="2">
    <location>
        <begin position="1"/>
        <end position="19"/>
    </location>
</feature>
<dbReference type="Proteomes" id="UP000565441">
    <property type="component" value="Unassembled WGS sequence"/>
</dbReference>
<dbReference type="AlphaFoldDB" id="A0A8H5LWE1"/>
<evidence type="ECO:0000256" key="2">
    <source>
        <dbReference type="SAM" id="SignalP"/>
    </source>
</evidence>
<dbReference type="PANTHER" id="PTHR37487">
    <property type="entry name" value="CHROMOSOME 1, WHOLE GENOME SHOTGUN SEQUENCE"/>
    <property type="match status" value="1"/>
</dbReference>
<accession>A0A8H5LWE1</accession>
<comment type="caution">
    <text evidence="3">The sequence shown here is derived from an EMBL/GenBank/DDBJ whole genome shotgun (WGS) entry which is preliminary data.</text>
</comment>
<evidence type="ECO:0000313" key="4">
    <source>
        <dbReference type="Proteomes" id="UP000565441"/>
    </source>
</evidence>
<reference evidence="3 4" key="1">
    <citation type="journal article" date="2020" name="ISME J.">
        <title>Uncovering the hidden diversity of litter-decomposition mechanisms in mushroom-forming fungi.</title>
        <authorList>
            <person name="Floudas D."/>
            <person name="Bentzer J."/>
            <person name="Ahren D."/>
            <person name="Johansson T."/>
            <person name="Persson P."/>
            <person name="Tunlid A."/>
        </authorList>
    </citation>
    <scope>NUCLEOTIDE SEQUENCE [LARGE SCALE GENOMIC DNA]</scope>
    <source>
        <strain evidence="3 4">CBS 661.87</strain>
    </source>
</reference>
<dbReference type="PANTHER" id="PTHR37487:SF2">
    <property type="entry name" value="EXPRESSED PROTEIN"/>
    <property type="match status" value="1"/>
</dbReference>
<evidence type="ECO:0000256" key="1">
    <source>
        <dbReference type="SAM" id="MobiDB-lite"/>
    </source>
</evidence>
<name>A0A8H5LWE1_9AGAR</name>
<organism evidence="3 4">
    <name type="scientific">Tricholomella constricta</name>
    <dbReference type="NCBI Taxonomy" id="117010"/>
    <lineage>
        <taxon>Eukaryota</taxon>
        <taxon>Fungi</taxon>
        <taxon>Dikarya</taxon>
        <taxon>Basidiomycota</taxon>
        <taxon>Agaricomycotina</taxon>
        <taxon>Agaricomycetes</taxon>
        <taxon>Agaricomycetidae</taxon>
        <taxon>Agaricales</taxon>
        <taxon>Tricholomatineae</taxon>
        <taxon>Lyophyllaceae</taxon>
        <taxon>Tricholomella</taxon>
    </lineage>
</organism>
<dbReference type="OrthoDB" id="3362246at2759"/>
<feature type="compositionally biased region" description="Low complexity" evidence="1">
    <location>
        <begin position="125"/>
        <end position="159"/>
    </location>
</feature>
<gene>
    <name evidence="3" type="ORF">D9615_009566</name>
</gene>
<evidence type="ECO:0000313" key="3">
    <source>
        <dbReference type="EMBL" id="KAF5371859.1"/>
    </source>
</evidence>
<sequence length="191" mass="18743">MKFLVAAATLVSVVPRILALTINTPTNVVQCQPILLTWADGEPPYFLSAIPGGQPSAAAIKTFPNQNGNTFTWNVDLPAGTSITLSLKDNTGVQAYSDIVEIKGGSDSSCVNTSVAVSGSGGGAAPTAGNTSPPTNGASTTGGPAPTGSNTSKTGTSTGAAPANTSNAAFKSSVGTYGLAGVMGLVGLAVL</sequence>
<proteinExistence type="predicted"/>
<dbReference type="EMBL" id="JAACJP010000045">
    <property type="protein sequence ID" value="KAF5371859.1"/>
    <property type="molecule type" value="Genomic_DNA"/>
</dbReference>
<feature type="chain" id="PRO_5034462272" evidence="2">
    <location>
        <begin position="20"/>
        <end position="191"/>
    </location>
</feature>
<protein>
    <submittedName>
        <fullName evidence="3">Uncharacterized protein</fullName>
    </submittedName>
</protein>
<feature type="region of interest" description="Disordered" evidence="1">
    <location>
        <begin position="120"/>
        <end position="165"/>
    </location>
</feature>